<dbReference type="EMBL" id="QLUW01000003">
    <property type="protein sequence ID" value="RAP75508.1"/>
    <property type="molecule type" value="Genomic_DNA"/>
</dbReference>
<evidence type="ECO:0000259" key="3">
    <source>
        <dbReference type="Pfam" id="PF02541"/>
    </source>
</evidence>
<dbReference type="InterPro" id="IPR050273">
    <property type="entry name" value="GppA/Ppx_hydrolase"/>
</dbReference>
<dbReference type="Pfam" id="PF02541">
    <property type="entry name" value="Ppx-GppA"/>
    <property type="match status" value="1"/>
</dbReference>
<dbReference type="Pfam" id="PF21447">
    <property type="entry name" value="Ppx-GppA_III"/>
    <property type="match status" value="1"/>
</dbReference>
<evidence type="ECO:0000313" key="6">
    <source>
        <dbReference type="Proteomes" id="UP000249260"/>
    </source>
</evidence>
<dbReference type="OrthoDB" id="9807195at2"/>
<sequence length="509" mass="56336">MTEQRIGIIDIGSNSIRLVIYERTSGGAQRVIDGSKRAARLSERLNDEGSLPSETIDELVDMINHFRLICAHHRTGHIRAVATAAIRNASNRNEILHRIEAKTGLPIELLTGEEEAGYGFLGMINSMAVRDGFLIDIGGGSTEVSLFKDRTLVQSVSFPFGSVSMTRLFAKGGMLSDQQLRELEQHVAEAAHGEAWLKGIPGLPLVGVGGTARALGKVHQAYSKYPFESTNNYPIMMQSADDLFELLRKEPLEKRSKIPGLSKDRVDIIVPGLAILRAIFRHIGASHYIVCGAGLRDGLFFATRFPERPRLDDVLTYSVNNLAALHPEAPMQHTSQVNRIALSLMDMLQYQLQSPVQARLLLDVASILHRIGASIDYYDYRKHTFYLMINSHINGLSHMELLMCAAIASYKGKNRVKQIATAYKPLLGDEEITFICKLGTLLQLAIALDRSETQAIAKLGIEISGGKLHLRAIRAEGMIALERKEVDALAADFKKQWGLTPVLHPPDYR</sequence>
<dbReference type="InterPro" id="IPR043129">
    <property type="entry name" value="ATPase_NBD"/>
</dbReference>
<gene>
    <name evidence="5" type="ORF">DL346_19410</name>
</gene>
<dbReference type="GO" id="GO:0006357">
    <property type="term" value="P:regulation of transcription by RNA polymerase II"/>
    <property type="evidence" value="ECO:0007669"/>
    <property type="project" value="TreeGrafter"/>
</dbReference>
<evidence type="ECO:0000256" key="1">
    <source>
        <dbReference type="ARBA" id="ARBA00007125"/>
    </source>
</evidence>
<feature type="domain" description="Ppx/GppA phosphatase N-terminal" evidence="3">
    <location>
        <begin position="19"/>
        <end position="301"/>
    </location>
</feature>
<dbReference type="InterPro" id="IPR003695">
    <property type="entry name" value="Ppx_GppA_N"/>
</dbReference>
<accession>A0A328TYC8</accession>
<dbReference type="AlphaFoldDB" id="A0A328TYC8"/>
<dbReference type="Gene3D" id="3.30.420.40">
    <property type="match status" value="1"/>
</dbReference>
<keyword evidence="2" id="KW-0378">Hydrolase</keyword>
<dbReference type="Gene3D" id="1.10.3210.10">
    <property type="entry name" value="Hypothetical protein af1432"/>
    <property type="match status" value="1"/>
</dbReference>
<dbReference type="CDD" id="cd24052">
    <property type="entry name" value="ASKHA_NBD_HpPPX-GppA-like"/>
    <property type="match status" value="1"/>
</dbReference>
<keyword evidence="6" id="KW-1185">Reference proteome</keyword>
<organism evidence="5 6">
    <name type="scientific">Paenibacillus montanisoli</name>
    <dbReference type="NCBI Taxonomy" id="2081970"/>
    <lineage>
        <taxon>Bacteria</taxon>
        <taxon>Bacillati</taxon>
        <taxon>Bacillota</taxon>
        <taxon>Bacilli</taxon>
        <taxon>Bacillales</taxon>
        <taxon>Paenibacillaceae</taxon>
        <taxon>Paenibacillus</taxon>
    </lineage>
</organism>
<evidence type="ECO:0000313" key="5">
    <source>
        <dbReference type="EMBL" id="RAP75508.1"/>
    </source>
</evidence>
<dbReference type="InterPro" id="IPR030673">
    <property type="entry name" value="PyroPPase_GppA_Ppx"/>
</dbReference>
<evidence type="ECO:0000256" key="2">
    <source>
        <dbReference type="ARBA" id="ARBA00022801"/>
    </source>
</evidence>
<dbReference type="PANTHER" id="PTHR30005">
    <property type="entry name" value="EXOPOLYPHOSPHATASE"/>
    <property type="match status" value="1"/>
</dbReference>
<dbReference type="SUPFAM" id="SSF109604">
    <property type="entry name" value="HD-domain/PDEase-like"/>
    <property type="match status" value="1"/>
</dbReference>
<name>A0A328TYC8_9BACL</name>
<comment type="caution">
    <text evidence="5">The sequence shown here is derived from an EMBL/GenBank/DDBJ whole genome shotgun (WGS) entry which is preliminary data.</text>
</comment>
<dbReference type="InterPro" id="IPR048950">
    <property type="entry name" value="Ppx_GppA_C"/>
</dbReference>
<evidence type="ECO:0000259" key="4">
    <source>
        <dbReference type="Pfam" id="PF21447"/>
    </source>
</evidence>
<dbReference type="PANTHER" id="PTHR30005:SF0">
    <property type="entry name" value="RETROGRADE REGULATION PROTEIN 2"/>
    <property type="match status" value="1"/>
</dbReference>
<dbReference type="PIRSF" id="PIRSF001267">
    <property type="entry name" value="Pyrophosphatase_GppA_Ppx"/>
    <property type="match status" value="1"/>
</dbReference>
<dbReference type="Proteomes" id="UP000249260">
    <property type="component" value="Unassembled WGS sequence"/>
</dbReference>
<feature type="domain" description="Ppx/GppA phosphatase C-terminal" evidence="4">
    <location>
        <begin position="318"/>
        <end position="466"/>
    </location>
</feature>
<comment type="similarity">
    <text evidence="1">Belongs to the GppA/Ppx family.</text>
</comment>
<reference evidence="5 6" key="1">
    <citation type="submission" date="2018-06" db="EMBL/GenBank/DDBJ databases">
        <title>Paenibacillus montanisoli sp. nov., isolated from mountain area soil.</title>
        <authorList>
            <person name="Wu M."/>
        </authorList>
    </citation>
    <scope>NUCLEOTIDE SEQUENCE [LARGE SCALE GENOMIC DNA]</scope>
    <source>
        <strain evidence="5 6">RA17</strain>
    </source>
</reference>
<dbReference type="SUPFAM" id="SSF53067">
    <property type="entry name" value="Actin-like ATPase domain"/>
    <property type="match status" value="2"/>
</dbReference>
<dbReference type="RefSeq" id="WP_112883864.1">
    <property type="nucleotide sequence ID" value="NZ_QLUW01000003.1"/>
</dbReference>
<dbReference type="GO" id="GO:0016787">
    <property type="term" value="F:hydrolase activity"/>
    <property type="evidence" value="ECO:0007669"/>
    <property type="project" value="UniProtKB-KW"/>
</dbReference>
<proteinExistence type="inferred from homology"/>
<dbReference type="Gene3D" id="3.30.420.150">
    <property type="entry name" value="Exopolyphosphatase. Domain 2"/>
    <property type="match status" value="1"/>
</dbReference>
<protein>
    <submittedName>
        <fullName evidence="5">Ppx/GppA family phosphatase</fullName>
    </submittedName>
</protein>